<dbReference type="Pfam" id="PF00313">
    <property type="entry name" value="CSD"/>
    <property type="match status" value="1"/>
</dbReference>
<sequence length="71" mass="7695">MSDVSTGTVKWFNDAKGFGFITPSEGGEDLFAHFKEIQGGTGFKTLAEGQRVEYKAARGPKGMQATQIRPL</sequence>
<dbReference type="InterPro" id="IPR019844">
    <property type="entry name" value="CSD_CS"/>
</dbReference>
<keyword evidence="3" id="KW-0805">Transcription regulation</keyword>
<evidence type="ECO:0000313" key="9">
    <source>
        <dbReference type="EMBL" id="PTU30101.1"/>
    </source>
</evidence>
<dbReference type="GO" id="GO:0005829">
    <property type="term" value="C:cytosol"/>
    <property type="evidence" value="ECO:0007669"/>
    <property type="project" value="UniProtKB-ARBA"/>
</dbReference>
<dbReference type="Gene3D" id="2.40.50.140">
    <property type="entry name" value="Nucleic acid-binding proteins"/>
    <property type="match status" value="1"/>
</dbReference>
<dbReference type="InterPro" id="IPR012340">
    <property type="entry name" value="NA-bd_OB-fold"/>
</dbReference>
<dbReference type="PANTHER" id="PTHR46565">
    <property type="entry name" value="COLD SHOCK DOMAIN PROTEIN 2"/>
    <property type="match status" value="1"/>
</dbReference>
<evidence type="ECO:0000256" key="6">
    <source>
        <dbReference type="ARBA" id="ARBA00023163"/>
    </source>
</evidence>
<name>A0A2T5MC13_9GAMM</name>
<proteinExistence type="predicted"/>
<dbReference type="AlphaFoldDB" id="A0A2T5MC13"/>
<dbReference type="GO" id="GO:0003677">
    <property type="term" value="F:DNA binding"/>
    <property type="evidence" value="ECO:0007669"/>
    <property type="project" value="UniProtKB-KW"/>
</dbReference>
<feature type="domain" description="CSD" evidence="8">
    <location>
        <begin position="4"/>
        <end position="70"/>
    </location>
</feature>
<dbReference type="PANTHER" id="PTHR46565:SF20">
    <property type="entry name" value="COLD SHOCK DOMAIN-CONTAINING PROTEIN 4"/>
    <property type="match status" value="1"/>
</dbReference>
<dbReference type="OrthoDB" id="9810590at2"/>
<dbReference type="RefSeq" id="WP_107941447.1">
    <property type="nucleotide sequence ID" value="NZ_QANS01000007.1"/>
</dbReference>
<dbReference type="PIRSF" id="PIRSF002599">
    <property type="entry name" value="Cold_shock_A"/>
    <property type="match status" value="1"/>
</dbReference>
<dbReference type="Proteomes" id="UP000244248">
    <property type="component" value="Unassembled WGS sequence"/>
</dbReference>
<dbReference type="InterPro" id="IPR002059">
    <property type="entry name" value="CSP_DNA-bd"/>
</dbReference>
<keyword evidence="6" id="KW-0804">Transcription</keyword>
<evidence type="ECO:0000256" key="7">
    <source>
        <dbReference type="RuleBase" id="RU000408"/>
    </source>
</evidence>
<keyword evidence="5" id="KW-0010">Activator</keyword>
<evidence type="ECO:0000256" key="4">
    <source>
        <dbReference type="ARBA" id="ARBA00023125"/>
    </source>
</evidence>
<evidence type="ECO:0000256" key="1">
    <source>
        <dbReference type="ARBA" id="ARBA00004496"/>
    </source>
</evidence>
<evidence type="ECO:0000256" key="3">
    <source>
        <dbReference type="ARBA" id="ARBA00023015"/>
    </source>
</evidence>
<dbReference type="EMBL" id="QANS01000007">
    <property type="protein sequence ID" value="PTU30101.1"/>
    <property type="molecule type" value="Genomic_DNA"/>
</dbReference>
<gene>
    <name evidence="9" type="ORF">CJD38_16270</name>
</gene>
<evidence type="ECO:0000259" key="8">
    <source>
        <dbReference type="PROSITE" id="PS51857"/>
    </source>
</evidence>
<comment type="caution">
    <text evidence="9">The sequence shown here is derived from an EMBL/GenBank/DDBJ whole genome shotgun (WGS) entry which is preliminary data.</text>
</comment>
<reference evidence="9 10" key="1">
    <citation type="submission" date="2018-04" db="EMBL/GenBank/DDBJ databases">
        <title>Novel species isolated from glacier.</title>
        <authorList>
            <person name="Liu Q."/>
            <person name="Xin Y.-H."/>
        </authorList>
    </citation>
    <scope>NUCLEOTIDE SEQUENCE [LARGE SCALE GENOMIC DNA]</scope>
    <source>
        <strain evidence="9 10">GT1R17</strain>
    </source>
</reference>
<comment type="subcellular location">
    <subcellularLocation>
        <location evidence="1 7">Cytoplasm</location>
    </subcellularLocation>
</comment>
<dbReference type="FunFam" id="2.40.50.140:FF:000006">
    <property type="entry name" value="Cold shock protein CspC"/>
    <property type="match status" value="1"/>
</dbReference>
<dbReference type="SUPFAM" id="SSF50249">
    <property type="entry name" value="Nucleic acid-binding proteins"/>
    <property type="match status" value="1"/>
</dbReference>
<organism evidence="9 10">
    <name type="scientific">Stenotrophobium rhamnosiphilum</name>
    <dbReference type="NCBI Taxonomy" id="2029166"/>
    <lineage>
        <taxon>Bacteria</taxon>
        <taxon>Pseudomonadati</taxon>
        <taxon>Pseudomonadota</taxon>
        <taxon>Gammaproteobacteria</taxon>
        <taxon>Nevskiales</taxon>
        <taxon>Nevskiaceae</taxon>
        <taxon>Stenotrophobium</taxon>
    </lineage>
</organism>
<dbReference type="PRINTS" id="PR00050">
    <property type="entry name" value="COLDSHOCK"/>
</dbReference>
<dbReference type="InterPro" id="IPR011129">
    <property type="entry name" value="CSD"/>
</dbReference>
<protein>
    <submittedName>
        <fullName evidence="9">Cold-shock protein</fullName>
    </submittedName>
</protein>
<dbReference type="CDD" id="cd04458">
    <property type="entry name" value="CSP_CDS"/>
    <property type="match status" value="1"/>
</dbReference>
<accession>A0A2T5MC13</accession>
<dbReference type="PROSITE" id="PS00352">
    <property type="entry name" value="CSD_1"/>
    <property type="match status" value="1"/>
</dbReference>
<dbReference type="SMART" id="SM00357">
    <property type="entry name" value="CSP"/>
    <property type="match status" value="1"/>
</dbReference>
<keyword evidence="4" id="KW-0238">DNA-binding</keyword>
<keyword evidence="10" id="KW-1185">Reference proteome</keyword>
<keyword evidence="2" id="KW-0963">Cytoplasm</keyword>
<dbReference type="PROSITE" id="PS51857">
    <property type="entry name" value="CSD_2"/>
    <property type="match status" value="1"/>
</dbReference>
<evidence type="ECO:0000256" key="5">
    <source>
        <dbReference type="ARBA" id="ARBA00023159"/>
    </source>
</evidence>
<evidence type="ECO:0000313" key="10">
    <source>
        <dbReference type="Proteomes" id="UP000244248"/>
    </source>
</evidence>
<evidence type="ECO:0000256" key="2">
    <source>
        <dbReference type="ARBA" id="ARBA00022490"/>
    </source>
</evidence>
<dbReference type="InterPro" id="IPR012156">
    <property type="entry name" value="Cold_shock_CspA"/>
</dbReference>